<dbReference type="Proteomes" id="UP000199495">
    <property type="component" value="Unassembled WGS sequence"/>
</dbReference>
<feature type="compositionally biased region" description="Pro residues" evidence="1">
    <location>
        <begin position="88"/>
        <end position="102"/>
    </location>
</feature>
<dbReference type="STRING" id="440168.SAMN04487974_102152"/>
<evidence type="ECO:0000313" key="2">
    <source>
        <dbReference type="EMBL" id="SDG35156.1"/>
    </source>
</evidence>
<organism evidence="2 3">
    <name type="scientific">Pelagibacterium luteolum</name>
    <dbReference type="NCBI Taxonomy" id="440168"/>
    <lineage>
        <taxon>Bacteria</taxon>
        <taxon>Pseudomonadati</taxon>
        <taxon>Pseudomonadota</taxon>
        <taxon>Alphaproteobacteria</taxon>
        <taxon>Hyphomicrobiales</taxon>
        <taxon>Devosiaceae</taxon>
        <taxon>Pelagibacterium</taxon>
    </lineage>
</organism>
<feature type="region of interest" description="Disordered" evidence="1">
    <location>
        <begin position="172"/>
        <end position="230"/>
    </location>
</feature>
<accession>A0A1G7TIK1</accession>
<proteinExistence type="predicted"/>
<protein>
    <submittedName>
        <fullName evidence="2">Uncharacterized protein</fullName>
    </submittedName>
</protein>
<feature type="compositionally biased region" description="Basic and acidic residues" evidence="1">
    <location>
        <begin position="28"/>
        <end position="46"/>
    </location>
</feature>
<evidence type="ECO:0000256" key="1">
    <source>
        <dbReference type="SAM" id="MobiDB-lite"/>
    </source>
</evidence>
<keyword evidence="3" id="KW-1185">Reference proteome</keyword>
<sequence length="230" mass="25002">MALPSSVLDAMLAAGCTPEQIVAAVKAANDDEAKRVAERRQKETERKRRQRAPVSHDVPGTTRDSAGHDGTAGDVAGPLSPLEVSPQTPFPKTPNPIPPSPPKGGSSPTDFDAFWEIYPNKVGKADARKKFAKAVQVASLETIMFGLERYAAKTDDRPWCNPATWLHQERWGDQPADNQPRGSPPNQAQRRGNLADYIGAIADHKEAHHEHENRETPSGSVLYLPAHGGR</sequence>
<feature type="compositionally biased region" description="Polar residues" evidence="1">
    <location>
        <begin position="176"/>
        <end position="190"/>
    </location>
</feature>
<name>A0A1G7TIK1_9HYPH</name>
<dbReference type="EMBL" id="FNCS01000002">
    <property type="protein sequence ID" value="SDG35156.1"/>
    <property type="molecule type" value="Genomic_DNA"/>
</dbReference>
<reference evidence="2 3" key="1">
    <citation type="submission" date="2016-10" db="EMBL/GenBank/DDBJ databases">
        <authorList>
            <person name="de Groot N.N."/>
        </authorList>
    </citation>
    <scope>NUCLEOTIDE SEQUENCE [LARGE SCALE GENOMIC DNA]</scope>
    <source>
        <strain evidence="2 3">CGMCC 1.10267</strain>
    </source>
</reference>
<feature type="compositionally biased region" description="Basic and acidic residues" evidence="1">
    <location>
        <begin position="202"/>
        <end position="215"/>
    </location>
</feature>
<evidence type="ECO:0000313" key="3">
    <source>
        <dbReference type="Proteomes" id="UP000199495"/>
    </source>
</evidence>
<feature type="region of interest" description="Disordered" evidence="1">
    <location>
        <begin position="28"/>
        <end position="112"/>
    </location>
</feature>
<gene>
    <name evidence="2" type="ORF">SAMN04487974_102152</name>
</gene>
<dbReference type="AlphaFoldDB" id="A0A1G7TIK1"/>